<dbReference type="SUPFAM" id="SSF46689">
    <property type="entry name" value="Homeodomain-like"/>
    <property type="match status" value="1"/>
</dbReference>
<keyword evidence="1" id="KW-0805">Transcription regulation</keyword>
<dbReference type="PROSITE" id="PS50977">
    <property type="entry name" value="HTH_TETR_2"/>
    <property type="match status" value="1"/>
</dbReference>
<keyword evidence="2 4" id="KW-0238">DNA-binding</keyword>
<dbReference type="InterPro" id="IPR036271">
    <property type="entry name" value="Tet_transcr_reg_TetR-rel_C_sf"/>
</dbReference>
<gene>
    <name evidence="6" type="ORF">KL859_23255</name>
</gene>
<dbReference type="RefSeq" id="WP_214395579.1">
    <property type="nucleotide sequence ID" value="NZ_JAHBOL010000044.1"/>
</dbReference>
<dbReference type="PANTHER" id="PTHR30055:SF234">
    <property type="entry name" value="HTH-TYPE TRANSCRIPTIONAL REGULATOR BETI"/>
    <property type="match status" value="1"/>
</dbReference>
<dbReference type="Pfam" id="PF13305">
    <property type="entry name" value="TetR_C_33"/>
    <property type="match status" value="1"/>
</dbReference>
<comment type="caution">
    <text evidence="6">The sequence shown here is derived from an EMBL/GenBank/DDBJ whole genome shotgun (WGS) entry which is preliminary data.</text>
</comment>
<dbReference type="Proteomes" id="UP000696413">
    <property type="component" value="Unassembled WGS sequence"/>
</dbReference>
<feature type="DNA-binding region" description="H-T-H motif" evidence="4">
    <location>
        <begin position="38"/>
        <end position="57"/>
    </location>
</feature>
<dbReference type="Gene3D" id="1.10.357.10">
    <property type="entry name" value="Tetracycline Repressor, domain 2"/>
    <property type="match status" value="1"/>
</dbReference>
<evidence type="ECO:0000256" key="1">
    <source>
        <dbReference type="ARBA" id="ARBA00023015"/>
    </source>
</evidence>
<evidence type="ECO:0000256" key="2">
    <source>
        <dbReference type="ARBA" id="ARBA00023125"/>
    </source>
</evidence>
<dbReference type="PRINTS" id="PR00455">
    <property type="entry name" value="HTHTETR"/>
</dbReference>
<evidence type="ECO:0000259" key="5">
    <source>
        <dbReference type="PROSITE" id="PS50977"/>
    </source>
</evidence>
<feature type="domain" description="HTH tetR-type" evidence="5">
    <location>
        <begin position="15"/>
        <end position="75"/>
    </location>
</feature>
<reference evidence="6 7" key="1">
    <citation type="submission" date="2021-05" db="EMBL/GenBank/DDBJ databases">
        <title>Draft Genome Sequences of Clinical Respiratory Isolates of Mycobacterium goodii Recovered in Ireland.</title>
        <authorList>
            <person name="Flanagan P.R."/>
            <person name="Mok S."/>
            <person name="Roycroft E."/>
            <person name="Rogers T.R."/>
            <person name="Fitzgibbon M."/>
        </authorList>
    </citation>
    <scope>NUCLEOTIDE SEQUENCE [LARGE SCALE GENOMIC DNA]</scope>
    <source>
        <strain evidence="6 7">14IE55</strain>
    </source>
</reference>
<dbReference type="InterPro" id="IPR050109">
    <property type="entry name" value="HTH-type_TetR-like_transc_reg"/>
</dbReference>
<evidence type="ECO:0000256" key="4">
    <source>
        <dbReference type="PROSITE-ProRule" id="PRU00335"/>
    </source>
</evidence>
<proteinExistence type="predicted"/>
<dbReference type="SUPFAM" id="SSF48498">
    <property type="entry name" value="Tetracyclin repressor-like, C-terminal domain"/>
    <property type="match status" value="1"/>
</dbReference>
<dbReference type="InterPro" id="IPR009057">
    <property type="entry name" value="Homeodomain-like_sf"/>
</dbReference>
<keyword evidence="7" id="KW-1185">Reference proteome</keyword>
<organism evidence="6 7">
    <name type="scientific">Mycolicibacterium goodii</name>
    <name type="common">Mycobacterium goodii</name>
    <dbReference type="NCBI Taxonomy" id="134601"/>
    <lineage>
        <taxon>Bacteria</taxon>
        <taxon>Bacillati</taxon>
        <taxon>Actinomycetota</taxon>
        <taxon>Actinomycetes</taxon>
        <taxon>Mycobacteriales</taxon>
        <taxon>Mycobacteriaceae</taxon>
        <taxon>Mycolicibacterium</taxon>
    </lineage>
</organism>
<evidence type="ECO:0000313" key="6">
    <source>
        <dbReference type="EMBL" id="MBU8825778.1"/>
    </source>
</evidence>
<protein>
    <submittedName>
        <fullName evidence="6">TetR/AcrR family transcriptional regulator</fullName>
    </submittedName>
</protein>
<dbReference type="InterPro" id="IPR025996">
    <property type="entry name" value="MT1864/Rv1816-like_C"/>
</dbReference>
<evidence type="ECO:0000313" key="7">
    <source>
        <dbReference type="Proteomes" id="UP000696413"/>
    </source>
</evidence>
<evidence type="ECO:0000256" key="3">
    <source>
        <dbReference type="ARBA" id="ARBA00023163"/>
    </source>
</evidence>
<dbReference type="PANTHER" id="PTHR30055">
    <property type="entry name" value="HTH-TYPE TRANSCRIPTIONAL REGULATOR RUTR"/>
    <property type="match status" value="1"/>
</dbReference>
<dbReference type="Pfam" id="PF00440">
    <property type="entry name" value="TetR_N"/>
    <property type="match status" value="1"/>
</dbReference>
<sequence length="210" mass="22173">MPKSQRDINPRGKGGQLRDEILHAAARLLESSSRDAITLRGIAREAGIAAPSIYVHFADRDAVIDAVVTQAFHVLTTACESAYATAEASGAAKVRAVCAAYVRFASEHPAEYRTLFDSPRQVVADKADLPNATSQAHDAGLAAFRPLADALAAAVEDGSAVSADPELDAQALWCGVHGLLMLLSAAPTFPWRDASMLIERLVVALAGLRT</sequence>
<name>A0ABS6HSW7_MYCGD</name>
<keyword evidence="3" id="KW-0804">Transcription</keyword>
<dbReference type="InterPro" id="IPR001647">
    <property type="entry name" value="HTH_TetR"/>
</dbReference>
<accession>A0ABS6HSW7</accession>
<dbReference type="EMBL" id="JAHBOM010000019">
    <property type="protein sequence ID" value="MBU8825778.1"/>
    <property type="molecule type" value="Genomic_DNA"/>
</dbReference>